<dbReference type="InterPro" id="IPR027417">
    <property type="entry name" value="P-loop_NTPase"/>
</dbReference>
<dbReference type="RefSeq" id="WP_040839163.1">
    <property type="nucleotide sequence ID" value="NZ_JAGJBY010000003.1"/>
</dbReference>
<dbReference type="Proteomes" id="UP001282288">
    <property type="component" value="Unassembled WGS sequence"/>
</dbReference>
<dbReference type="Gene3D" id="3.40.50.300">
    <property type="entry name" value="P-loop containing nucleotide triphosphate hydrolases"/>
    <property type="match status" value="1"/>
</dbReference>
<comment type="caution">
    <text evidence="2">The sequence shown here is derived from an EMBL/GenBank/DDBJ whole genome shotgun (WGS) entry which is preliminary data.</text>
</comment>
<name>A0AAP6EL94_9ACTN</name>
<dbReference type="EMBL" id="JARAWC010000059">
    <property type="protein sequence ID" value="MDX2966425.1"/>
    <property type="molecule type" value="Genomic_DNA"/>
</dbReference>
<gene>
    <name evidence="2" type="ORF">PV399_42970</name>
</gene>
<dbReference type="GeneID" id="69813915"/>
<proteinExistence type="predicted"/>
<protein>
    <submittedName>
        <fullName evidence="2">Transfer protein</fullName>
    </submittedName>
</protein>
<feature type="region of interest" description="Disordered" evidence="1">
    <location>
        <begin position="431"/>
        <end position="471"/>
    </location>
</feature>
<evidence type="ECO:0000313" key="2">
    <source>
        <dbReference type="EMBL" id="MDX2966425.1"/>
    </source>
</evidence>
<accession>A0AAP6EL94</accession>
<sequence>MVDVREYVLKTPPGGVKRYDHDALCDLLEVPDRSRVIFEQGVGREAIVRVYPSNPLMNMREVRLDDLVMDARGRIRIGTYYDGSPLMFRLFDPKTGNAQRGAVFGTTGAGKSRLVQAILVACKRSGIVVHLADLKKGQSVPEAAGQVATRVTTQYETILMLRGLVAEAERRMDAYAELGRSGFIKDDPDPLMYGIVDEANRLLEEGAPFRDEGAKLIKELGRTGRSVGVGIIIAAQAGHLAELGGSDTLRAMLKEGEVILLRWSSGMMQQLVGDGLVPRGEALQPIPKVVGRVQRIRRYNEVATDDDEDANSQGMLYHLTGPRPMSMARTFVVGSVAPTAGFDPLILDLYGPEAPPGEGINLMAFVTAKELKLLGDSDDGPAGTAPSEPAAAAAAAAAEEPAAPQSIADRIMAILPPEGMSAPDLAAALDADGLSNRPVRRGTLGTTISAMRKDGKLARPDGTNLIRPNPS</sequence>
<organism evidence="2 3">
    <name type="scientific">Streptomyces acidiscabies</name>
    <dbReference type="NCBI Taxonomy" id="42234"/>
    <lineage>
        <taxon>Bacteria</taxon>
        <taxon>Bacillati</taxon>
        <taxon>Actinomycetota</taxon>
        <taxon>Actinomycetes</taxon>
        <taxon>Kitasatosporales</taxon>
        <taxon>Streptomycetaceae</taxon>
        <taxon>Streptomyces</taxon>
    </lineage>
</organism>
<dbReference type="AlphaFoldDB" id="A0AAP6EL94"/>
<evidence type="ECO:0000256" key="1">
    <source>
        <dbReference type="SAM" id="MobiDB-lite"/>
    </source>
</evidence>
<reference evidence="2" key="1">
    <citation type="journal article" date="2023" name="Microb. Genom.">
        <title>Mesoterricola silvestris gen. nov., sp. nov., Mesoterricola sediminis sp. nov., Geothrix oryzae sp. nov., Geothrix edaphica sp. nov., Geothrix rubra sp. nov., and Geothrix limicola sp. nov., six novel members of Acidobacteriota isolated from soils.</title>
        <authorList>
            <person name="Weisberg A.J."/>
            <person name="Pearce E."/>
            <person name="Kramer C.G."/>
            <person name="Chang J.H."/>
            <person name="Clarke C.R."/>
        </authorList>
    </citation>
    <scope>NUCLEOTIDE SEQUENCE</scope>
    <source>
        <strain evidence="2">NRRL_B-16521</strain>
    </source>
</reference>
<dbReference type="SUPFAM" id="SSF52540">
    <property type="entry name" value="P-loop containing nucleoside triphosphate hydrolases"/>
    <property type="match status" value="1"/>
</dbReference>
<evidence type="ECO:0000313" key="3">
    <source>
        <dbReference type="Proteomes" id="UP001282288"/>
    </source>
</evidence>